<proteinExistence type="predicted"/>
<dbReference type="GO" id="GO:0006351">
    <property type="term" value="P:DNA-templated transcription"/>
    <property type="evidence" value="ECO:0007669"/>
    <property type="project" value="InterPro"/>
</dbReference>
<accession>A0A8G0PID5</accession>
<dbReference type="GO" id="GO:0000981">
    <property type="term" value="F:DNA-binding transcription factor activity, RNA polymerase II-specific"/>
    <property type="evidence" value="ECO:0007669"/>
    <property type="project" value="InterPro"/>
</dbReference>
<protein>
    <submittedName>
        <fullName evidence="6">Zn(2)-C6 fungal-type domain-containing protein</fullName>
    </submittedName>
</protein>
<dbReference type="Gene3D" id="4.10.240.10">
    <property type="entry name" value="Zn(2)-C6 fungal-type DNA-binding domain"/>
    <property type="match status" value="1"/>
</dbReference>
<dbReference type="EMBL" id="CP075867">
    <property type="protein sequence ID" value="QYT00395.1"/>
    <property type="molecule type" value="Genomic_DNA"/>
</dbReference>
<evidence type="ECO:0000256" key="3">
    <source>
        <dbReference type="ARBA" id="ARBA00023242"/>
    </source>
</evidence>
<dbReference type="InterPro" id="IPR007219">
    <property type="entry name" value="XnlR_reg_dom"/>
</dbReference>
<comment type="subcellular location">
    <subcellularLocation>
        <location evidence="1">Nucleus</location>
    </subcellularLocation>
</comment>
<keyword evidence="7" id="KW-1185">Reference proteome</keyword>
<dbReference type="PANTHER" id="PTHR31001">
    <property type="entry name" value="UNCHARACTERIZED TRANSCRIPTIONAL REGULATORY PROTEIN"/>
    <property type="match status" value="1"/>
</dbReference>
<dbReference type="AlphaFoldDB" id="A0A8G0PID5"/>
<dbReference type="SUPFAM" id="SSF57701">
    <property type="entry name" value="Zn2/Cys6 DNA-binding domain"/>
    <property type="match status" value="1"/>
</dbReference>
<dbReference type="PROSITE" id="PS00463">
    <property type="entry name" value="ZN2_CY6_FUNGAL_1"/>
    <property type="match status" value="1"/>
</dbReference>
<evidence type="ECO:0000256" key="2">
    <source>
        <dbReference type="ARBA" id="ARBA00022723"/>
    </source>
</evidence>
<keyword evidence="3" id="KW-0539">Nucleus</keyword>
<dbReference type="InterPro" id="IPR036864">
    <property type="entry name" value="Zn2-C6_fun-type_DNA-bd_sf"/>
</dbReference>
<feature type="compositionally biased region" description="Low complexity" evidence="4">
    <location>
        <begin position="133"/>
        <end position="148"/>
    </location>
</feature>
<organism evidence="6 7">
    <name type="scientific">Trichoderma simmonsii</name>
    <dbReference type="NCBI Taxonomy" id="1491479"/>
    <lineage>
        <taxon>Eukaryota</taxon>
        <taxon>Fungi</taxon>
        <taxon>Dikarya</taxon>
        <taxon>Ascomycota</taxon>
        <taxon>Pezizomycotina</taxon>
        <taxon>Sordariomycetes</taxon>
        <taxon>Hypocreomycetidae</taxon>
        <taxon>Hypocreales</taxon>
        <taxon>Hypocreaceae</taxon>
        <taxon>Trichoderma</taxon>
    </lineage>
</organism>
<dbReference type="CDD" id="cd12148">
    <property type="entry name" value="fungal_TF_MHR"/>
    <property type="match status" value="1"/>
</dbReference>
<dbReference type="CDD" id="cd00067">
    <property type="entry name" value="GAL4"/>
    <property type="match status" value="1"/>
</dbReference>
<feature type="compositionally biased region" description="Polar residues" evidence="4">
    <location>
        <begin position="83"/>
        <end position="96"/>
    </location>
</feature>
<dbReference type="InterPro" id="IPR050613">
    <property type="entry name" value="Sec_Metabolite_Reg"/>
</dbReference>
<dbReference type="GO" id="GO:0003677">
    <property type="term" value="F:DNA binding"/>
    <property type="evidence" value="ECO:0007669"/>
    <property type="project" value="InterPro"/>
</dbReference>
<evidence type="ECO:0000256" key="4">
    <source>
        <dbReference type="SAM" id="MobiDB-lite"/>
    </source>
</evidence>
<dbReference type="Pfam" id="PF00172">
    <property type="entry name" value="Zn_clus"/>
    <property type="match status" value="1"/>
</dbReference>
<dbReference type="InterPro" id="IPR001138">
    <property type="entry name" value="Zn2Cys6_DnaBD"/>
</dbReference>
<feature type="compositionally biased region" description="Low complexity" evidence="4">
    <location>
        <begin position="68"/>
        <end position="82"/>
    </location>
</feature>
<evidence type="ECO:0000313" key="7">
    <source>
        <dbReference type="Proteomes" id="UP000826661"/>
    </source>
</evidence>
<keyword evidence="2" id="KW-0479">Metal-binding</keyword>
<gene>
    <name evidence="6" type="ORF">H0G86_007479</name>
</gene>
<evidence type="ECO:0000313" key="6">
    <source>
        <dbReference type="EMBL" id="QYT00395.1"/>
    </source>
</evidence>
<dbReference type="GO" id="GO:0005634">
    <property type="term" value="C:nucleus"/>
    <property type="evidence" value="ECO:0007669"/>
    <property type="project" value="UniProtKB-SubCell"/>
</dbReference>
<reference evidence="6 7" key="1">
    <citation type="journal article" date="2021" name="BMC Genomics">
        <title>Telomere-to-telomere genome assembly of asparaginase-producing Trichoderma simmonsii.</title>
        <authorList>
            <person name="Chung D."/>
            <person name="Kwon Y.M."/>
            <person name="Yang Y."/>
        </authorList>
    </citation>
    <scope>NUCLEOTIDE SEQUENCE [LARGE SCALE GENOMIC DNA]</scope>
    <source>
        <strain evidence="6 7">GH-Sj1</strain>
    </source>
</reference>
<feature type="region of interest" description="Disordered" evidence="4">
    <location>
        <begin position="133"/>
        <end position="161"/>
    </location>
</feature>
<sequence>MQSISGGRQRNGEKKRRNRAALSCVPCRERKSKCDRQIPCSGCKNRKMVHLCYYFAKQRKHARDAITAASSDSPGASASSTSFPDNTGQWRNSQNGSNYNSLGTLYQHENGDITYRVRQSHWSSALPSLSETLSTPTLSTTSPHLAPLQLDRSDSTNRNAGNTEAGSHLLLSLPAKQHCKYLVSRFFAVFSPLIHVLHDPTFHREYDTFLQDPKSVPLSWLALLFTILSLATMTLDDDDWVLDDLGREADGPSNVKAIATRFRKAAMSCLEADDYMSRHRLSTLQCLVLMIYAINHSQGSGSSWPLLGLTVHVAISLGCHVDGERLGMNYIEIEQRRRCWAGLKVLYMIQALSFGNVGLFALPKFQVKLPMDVDDDDIRPDSLPTQVDGPTQMTYMLLKVKLYSLVDQIADQILGVEAPSHASIAALDAAIEREQEHWDEIYRSHLRSDKIQGFQRVHWNILHSHAHQIYLLIHRPLFGEPAKSGFLQRSRARCITSATALLDIHALLSDEQQFRQFRWYGFGLGSFHAFHGAVTLAAAILQDRDGESIYEMQSVLNDCTNRFQSLSGRSPICAKAYTILKYLQSLIADHFRLPLSGESEPSTPLSTMLASQLQAARWLSPATVDWEKWNKFVETTEF</sequence>
<dbReference type="SMART" id="SM00906">
    <property type="entry name" value="Fungal_trans"/>
    <property type="match status" value="1"/>
</dbReference>
<evidence type="ECO:0000259" key="5">
    <source>
        <dbReference type="PROSITE" id="PS50048"/>
    </source>
</evidence>
<name>A0A8G0PID5_9HYPO</name>
<feature type="domain" description="Zn(2)-C6 fungal-type" evidence="5">
    <location>
        <begin position="23"/>
        <end position="54"/>
    </location>
</feature>
<dbReference type="SMART" id="SM00066">
    <property type="entry name" value="GAL4"/>
    <property type="match status" value="1"/>
</dbReference>
<dbReference type="PANTHER" id="PTHR31001:SF40">
    <property type="entry name" value="ZN(II)2CYS6 TRANSCRIPTION FACTOR (EUROFUNG)"/>
    <property type="match status" value="1"/>
</dbReference>
<evidence type="ECO:0000256" key="1">
    <source>
        <dbReference type="ARBA" id="ARBA00004123"/>
    </source>
</evidence>
<dbReference type="GO" id="GO:0008270">
    <property type="term" value="F:zinc ion binding"/>
    <property type="evidence" value="ECO:0007669"/>
    <property type="project" value="InterPro"/>
</dbReference>
<dbReference type="Pfam" id="PF04082">
    <property type="entry name" value="Fungal_trans"/>
    <property type="match status" value="1"/>
</dbReference>
<feature type="region of interest" description="Disordered" evidence="4">
    <location>
        <begin position="1"/>
        <end position="21"/>
    </location>
</feature>
<dbReference type="PROSITE" id="PS50048">
    <property type="entry name" value="ZN2_CY6_FUNGAL_2"/>
    <property type="match status" value="1"/>
</dbReference>
<feature type="region of interest" description="Disordered" evidence="4">
    <location>
        <begin position="66"/>
        <end position="96"/>
    </location>
</feature>
<dbReference type="Proteomes" id="UP000826661">
    <property type="component" value="Chromosome IV"/>
</dbReference>